<dbReference type="InterPro" id="IPR047216">
    <property type="entry name" value="Endonuclease_DUF559_bact"/>
</dbReference>
<dbReference type="EMBL" id="MFEH01000001">
    <property type="protein sequence ID" value="OGE74280.1"/>
    <property type="molecule type" value="Genomic_DNA"/>
</dbReference>
<name>A0A1F5NA09_9BACT</name>
<dbReference type="SUPFAM" id="SSF52980">
    <property type="entry name" value="Restriction endonuclease-like"/>
    <property type="match status" value="1"/>
</dbReference>
<dbReference type="PANTHER" id="PTHR38590:SF1">
    <property type="entry name" value="BLL0828 PROTEIN"/>
    <property type="match status" value="1"/>
</dbReference>
<dbReference type="CDD" id="cd01038">
    <property type="entry name" value="Endonuclease_DUF559"/>
    <property type="match status" value="1"/>
</dbReference>
<dbReference type="Gene3D" id="3.40.960.10">
    <property type="entry name" value="VSR Endonuclease"/>
    <property type="match status" value="1"/>
</dbReference>
<dbReference type="InterPro" id="IPR007569">
    <property type="entry name" value="DUF559"/>
</dbReference>
<sequence>MPKAKLSKELRKQQTPEEKRLWFLIKDRQLGYKFRRQVWIDNYIVDFCCFEKRLIIELDGNPHRQAEAKIKDTTRGKHLESQGFIVLRFWNSELKHEKQLINKIKDYLNSPSSVSRLVKSRNG</sequence>
<accession>A0A1F5NA09</accession>
<gene>
    <name evidence="2" type="ORF">A2717_01905</name>
</gene>
<dbReference type="InterPro" id="IPR011335">
    <property type="entry name" value="Restrct_endonuc-II-like"/>
</dbReference>
<organism evidence="2 3">
    <name type="scientific">Candidatus Doudnabacteria bacterium RIFCSPHIGHO2_01_FULL_41_86</name>
    <dbReference type="NCBI Taxonomy" id="1817821"/>
    <lineage>
        <taxon>Bacteria</taxon>
        <taxon>Candidatus Doudnaibacteriota</taxon>
    </lineage>
</organism>
<evidence type="ECO:0000259" key="1">
    <source>
        <dbReference type="Pfam" id="PF04480"/>
    </source>
</evidence>
<comment type="caution">
    <text evidence="2">The sequence shown here is derived from an EMBL/GenBank/DDBJ whole genome shotgun (WGS) entry which is preliminary data.</text>
</comment>
<feature type="domain" description="DUF559" evidence="1">
    <location>
        <begin position="4"/>
        <end position="106"/>
    </location>
</feature>
<evidence type="ECO:0000313" key="3">
    <source>
        <dbReference type="Proteomes" id="UP000177610"/>
    </source>
</evidence>
<dbReference type="PANTHER" id="PTHR38590">
    <property type="entry name" value="BLL0828 PROTEIN"/>
    <property type="match status" value="1"/>
</dbReference>
<dbReference type="STRING" id="1817821.A2717_01905"/>
<protein>
    <recommendedName>
        <fullName evidence="1">DUF559 domain-containing protein</fullName>
    </recommendedName>
</protein>
<reference evidence="2 3" key="1">
    <citation type="journal article" date="2016" name="Nat. Commun.">
        <title>Thousands of microbial genomes shed light on interconnected biogeochemical processes in an aquifer system.</title>
        <authorList>
            <person name="Anantharaman K."/>
            <person name="Brown C.T."/>
            <person name="Hug L.A."/>
            <person name="Sharon I."/>
            <person name="Castelle C.J."/>
            <person name="Probst A.J."/>
            <person name="Thomas B.C."/>
            <person name="Singh A."/>
            <person name="Wilkins M.J."/>
            <person name="Karaoz U."/>
            <person name="Brodie E.L."/>
            <person name="Williams K.H."/>
            <person name="Hubbard S.S."/>
            <person name="Banfield J.F."/>
        </authorList>
    </citation>
    <scope>NUCLEOTIDE SEQUENCE [LARGE SCALE GENOMIC DNA]</scope>
</reference>
<proteinExistence type="predicted"/>
<evidence type="ECO:0000313" key="2">
    <source>
        <dbReference type="EMBL" id="OGE74280.1"/>
    </source>
</evidence>
<dbReference type="AlphaFoldDB" id="A0A1F5NA09"/>
<dbReference type="Pfam" id="PF04480">
    <property type="entry name" value="DUF559"/>
    <property type="match status" value="1"/>
</dbReference>
<dbReference type="Proteomes" id="UP000177610">
    <property type="component" value="Unassembled WGS sequence"/>
</dbReference>